<reference evidence="1 2" key="1">
    <citation type="journal article" date="2019" name="Commun. Biol.">
        <title>The bagworm genome reveals a unique fibroin gene that provides high tensile strength.</title>
        <authorList>
            <person name="Kono N."/>
            <person name="Nakamura H."/>
            <person name="Ohtoshi R."/>
            <person name="Tomita M."/>
            <person name="Numata K."/>
            <person name="Arakawa K."/>
        </authorList>
    </citation>
    <scope>NUCLEOTIDE SEQUENCE [LARGE SCALE GENOMIC DNA]</scope>
</reference>
<comment type="caution">
    <text evidence="1">The sequence shown here is derived from an EMBL/GenBank/DDBJ whole genome shotgun (WGS) entry which is preliminary data.</text>
</comment>
<evidence type="ECO:0000313" key="1">
    <source>
        <dbReference type="EMBL" id="GBP08812.1"/>
    </source>
</evidence>
<dbReference type="AlphaFoldDB" id="A0A4C1T313"/>
<sequence length="108" mass="13124">MEAKVEVIYKAFIWYCSVTRKRYRFNLLLTKTFYLVSPLHSHKRFNHQERKEEGIETTIWVRDCITRRENFGANFRLQVEMRGDIEGMLITKPVQMRSEHTPFLPRCR</sequence>
<keyword evidence="2" id="KW-1185">Reference proteome</keyword>
<name>A0A4C1T313_EUMVA</name>
<evidence type="ECO:0000313" key="2">
    <source>
        <dbReference type="Proteomes" id="UP000299102"/>
    </source>
</evidence>
<dbReference type="Proteomes" id="UP000299102">
    <property type="component" value="Unassembled WGS sequence"/>
</dbReference>
<protein>
    <submittedName>
        <fullName evidence="1">Uncharacterized protein</fullName>
    </submittedName>
</protein>
<proteinExistence type="predicted"/>
<accession>A0A4C1T313</accession>
<dbReference type="EMBL" id="BGZK01000033">
    <property type="protein sequence ID" value="GBP08812.1"/>
    <property type="molecule type" value="Genomic_DNA"/>
</dbReference>
<gene>
    <name evidence="1" type="ORF">EVAR_78218_1</name>
</gene>
<organism evidence="1 2">
    <name type="scientific">Eumeta variegata</name>
    <name type="common">Bagworm moth</name>
    <name type="synonym">Eumeta japonica</name>
    <dbReference type="NCBI Taxonomy" id="151549"/>
    <lineage>
        <taxon>Eukaryota</taxon>
        <taxon>Metazoa</taxon>
        <taxon>Ecdysozoa</taxon>
        <taxon>Arthropoda</taxon>
        <taxon>Hexapoda</taxon>
        <taxon>Insecta</taxon>
        <taxon>Pterygota</taxon>
        <taxon>Neoptera</taxon>
        <taxon>Endopterygota</taxon>
        <taxon>Lepidoptera</taxon>
        <taxon>Glossata</taxon>
        <taxon>Ditrysia</taxon>
        <taxon>Tineoidea</taxon>
        <taxon>Psychidae</taxon>
        <taxon>Oiketicinae</taxon>
        <taxon>Eumeta</taxon>
    </lineage>
</organism>